<reference evidence="6" key="2">
    <citation type="submission" date="2015-01" db="EMBL/GenBank/DDBJ databases">
        <title>Evolutionary Origins and Diversification of the Mycorrhizal Mutualists.</title>
        <authorList>
            <consortium name="DOE Joint Genome Institute"/>
            <consortium name="Mycorrhizal Genomics Consortium"/>
            <person name="Kohler A."/>
            <person name="Kuo A."/>
            <person name="Nagy L.G."/>
            <person name="Floudas D."/>
            <person name="Copeland A."/>
            <person name="Barry K.W."/>
            <person name="Cichocki N."/>
            <person name="Veneault-Fourrey C."/>
            <person name="LaButti K."/>
            <person name="Lindquist E.A."/>
            <person name="Lipzen A."/>
            <person name="Lundell T."/>
            <person name="Morin E."/>
            <person name="Murat C."/>
            <person name="Riley R."/>
            <person name="Ohm R."/>
            <person name="Sun H."/>
            <person name="Tunlid A."/>
            <person name="Henrissat B."/>
            <person name="Grigoriev I.V."/>
            <person name="Hibbett D.S."/>
            <person name="Martin F."/>
        </authorList>
    </citation>
    <scope>NUCLEOTIDE SEQUENCE [LARGE SCALE GENOMIC DNA]</scope>
    <source>
        <strain evidence="6">Marx 270</strain>
    </source>
</reference>
<dbReference type="Gene3D" id="3.20.20.140">
    <property type="entry name" value="Metal-dependent hydrolases"/>
    <property type="match status" value="1"/>
</dbReference>
<name>A0A0C3KT04_PISTI</name>
<dbReference type="InParanoid" id="A0A0C3KT04"/>
<dbReference type="InterPro" id="IPR032465">
    <property type="entry name" value="ACMSD"/>
</dbReference>
<evidence type="ECO:0000259" key="4">
    <source>
        <dbReference type="Pfam" id="PF04909"/>
    </source>
</evidence>
<dbReference type="Pfam" id="PF04909">
    <property type="entry name" value="Amidohydro_2"/>
    <property type="match status" value="1"/>
</dbReference>
<reference evidence="5 6" key="1">
    <citation type="submission" date="2014-04" db="EMBL/GenBank/DDBJ databases">
        <authorList>
            <consortium name="DOE Joint Genome Institute"/>
            <person name="Kuo A."/>
            <person name="Kohler A."/>
            <person name="Costa M.D."/>
            <person name="Nagy L.G."/>
            <person name="Floudas D."/>
            <person name="Copeland A."/>
            <person name="Barry K.W."/>
            <person name="Cichocki N."/>
            <person name="Veneault-Fourrey C."/>
            <person name="LaButti K."/>
            <person name="Lindquist E.A."/>
            <person name="Lipzen A."/>
            <person name="Lundell T."/>
            <person name="Morin E."/>
            <person name="Murat C."/>
            <person name="Sun H."/>
            <person name="Tunlid A."/>
            <person name="Henrissat B."/>
            <person name="Grigoriev I.V."/>
            <person name="Hibbett D.S."/>
            <person name="Martin F."/>
            <person name="Nordberg H.P."/>
            <person name="Cantor M.N."/>
            <person name="Hua S.X."/>
        </authorList>
    </citation>
    <scope>NUCLEOTIDE SEQUENCE [LARGE SCALE GENOMIC DNA]</scope>
    <source>
        <strain evidence="5 6">Marx 270</strain>
    </source>
</reference>
<dbReference type="PANTHER" id="PTHR21240:SF28">
    <property type="entry name" value="ISO-OROTATE DECARBOXYLASE (EUROFUNG)"/>
    <property type="match status" value="1"/>
</dbReference>
<dbReference type="GO" id="GO:0019748">
    <property type="term" value="P:secondary metabolic process"/>
    <property type="evidence" value="ECO:0007669"/>
    <property type="project" value="TreeGrafter"/>
</dbReference>
<dbReference type="SUPFAM" id="SSF51556">
    <property type="entry name" value="Metallo-dependent hydrolases"/>
    <property type="match status" value="1"/>
</dbReference>
<evidence type="ECO:0000313" key="5">
    <source>
        <dbReference type="EMBL" id="KIO12647.1"/>
    </source>
</evidence>
<proteinExistence type="inferred from homology"/>
<dbReference type="InterPro" id="IPR032466">
    <property type="entry name" value="Metal_Hydrolase"/>
</dbReference>
<keyword evidence="6" id="KW-1185">Reference proteome</keyword>
<dbReference type="PANTHER" id="PTHR21240">
    <property type="entry name" value="2-AMINO-3-CARBOXYLMUCONATE-6-SEMIALDEHYDE DECARBOXYLASE"/>
    <property type="match status" value="1"/>
</dbReference>
<protein>
    <recommendedName>
        <fullName evidence="4">Amidohydrolase-related domain-containing protein</fullName>
    </recommendedName>
</protein>
<dbReference type="EMBL" id="KN831947">
    <property type="protein sequence ID" value="KIO12647.1"/>
    <property type="molecule type" value="Genomic_DNA"/>
</dbReference>
<dbReference type="STRING" id="870435.A0A0C3KT04"/>
<dbReference type="GO" id="GO:0005829">
    <property type="term" value="C:cytosol"/>
    <property type="evidence" value="ECO:0007669"/>
    <property type="project" value="TreeGrafter"/>
</dbReference>
<gene>
    <name evidence="5" type="ORF">M404DRAFT_12817</name>
</gene>
<dbReference type="Proteomes" id="UP000054217">
    <property type="component" value="Unassembled WGS sequence"/>
</dbReference>
<evidence type="ECO:0000256" key="1">
    <source>
        <dbReference type="ARBA" id="ARBA00022793"/>
    </source>
</evidence>
<dbReference type="InterPro" id="IPR006680">
    <property type="entry name" value="Amidohydro-rel"/>
</dbReference>
<dbReference type="AlphaFoldDB" id="A0A0C3KT04"/>
<dbReference type="GO" id="GO:0016831">
    <property type="term" value="F:carboxy-lyase activity"/>
    <property type="evidence" value="ECO:0007669"/>
    <property type="project" value="UniProtKB-KW"/>
</dbReference>
<keyword evidence="1 3" id="KW-0210">Decarboxylase</keyword>
<dbReference type="HOGENOM" id="CLU_039329_4_0_1"/>
<accession>A0A0C3KT04</accession>
<organism evidence="5 6">
    <name type="scientific">Pisolithus tinctorius Marx 270</name>
    <dbReference type="NCBI Taxonomy" id="870435"/>
    <lineage>
        <taxon>Eukaryota</taxon>
        <taxon>Fungi</taxon>
        <taxon>Dikarya</taxon>
        <taxon>Basidiomycota</taxon>
        <taxon>Agaricomycotina</taxon>
        <taxon>Agaricomycetes</taxon>
        <taxon>Agaricomycetidae</taxon>
        <taxon>Boletales</taxon>
        <taxon>Sclerodermatineae</taxon>
        <taxon>Pisolithaceae</taxon>
        <taxon>Pisolithus</taxon>
    </lineage>
</organism>
<sequence length="387" mass="42449">MSSTRLSPSPTPVVDVHTHVYFPRYAAELRARSSAPRILTRTGADGKPEERLLILDGEPGSGRPVGPQYWNREEKLEFMKRHHIHVSFVSSANPWLDFLPAERANTLAQALNNDLEEYCASSPKADGFPGLRSIYGFGLLPLVPHIPISSVIQTIEQIKTLPHVSGVIMGTKGIGKGLDDEALEPVWEAIESAGLVVFVHPHYGVDTQAFGNMPNGHVLPLALGFPFETTITITRLILAGVLDRYPNLRLLLAHSGGALSQLSSRIASCIAHDPVVAKRLQHDARYYLGKLYFDAVAYGPEELGFVSETIARAESYNATGGSYNADAGSTRMLFGTDHPFFPPLEGSQKWQSVEDNMKAIRNVRGWSESAQADVLGHNALKLFNLKY</sequence>
<evidence type="ECO:0000313" key="6">
    <source>
        <dbReference type="Proteomes" id="UP000054217"/>
    </source>
</evidence>
<dbReference type="OrthoDB" id="191270at2759"/>
<comment type="similarity">
    <text evidence="3">Belongs to the metallo-dependent hydrolases superfamily.</text>
</comment>
<feature type="domain" description="Amidohydrolase-related" evidence="4">
    <location>
        <begin position="15"/>
        <end position="385"/>
    </location>
</feature>
<dbReference type="GO" id="GO:0016787">
    <property type="term" value="F:hydrolase activity"/>
    <property type="evidence" value="ECO:0007669"/>
    <property type="project" value="InterPro"/>
</dbReference>
<evidence type="ECO:0000256" key="3">
    <source>
        <dbReference type="RuleBase" id="RU366045"/>
    </source>
</evidence>
<evidence type="ECO:0000256" key="2">
    <source>
        <dbReference type="ARBA" id="ARBA00023239"/>
    </source>
</evidence>
<keyword evidence="2 3" id="KW-0456">Lyase</keyword>